<dbReference type="Proteomes" id="UP000697107">
    <property type="component" value="Unassembled WGS sequence"/>
</dbReference>
<dbReference type="OrthoDB" id="124922at2759"/>
<protein>
    <submittedName>
        <fullName evidence="6">Uncharacterized protein</fullName>
    </submittedName>
</protein>
<reference evidence="6 7" key="1">
    <citation type="submission" date="2018-01" db="EMBL/GenBank/DDBJ databases">
        <title>Draft genome of the strawberry crown rot pathogen Phytophthora cactorum.</title>
        <authorList>
            <person name="Armitage A.D."/>
            <person name="Lysoe E."/>
            <person name="Nellist C.F."/>
            <person name="Harrison R.J."/>
            <person name="Brurberg M.B."/>
        </authorList>
    </citation>
    <scope>NUCLEOTIDE SEQUENCE [LARGE SCALE GENOMIC DNA]</scope>
    <source>
        <strain evidence="6 7">10300</strain>
    </source>
</reference>
<evidence type="ECO:0000313" key="3">
    <source>
        <dbReference type="EMBL" id="KAG2923624.1"/>
    </source>
</evidence>
<dbReference type="Proteomes" id="UP000736787">
    <property type="component" value="Unassembled WGS sequence"/>
</dbReference>
<sequence length="221" mass="24598">MAAVAFARLSVRNARLNYKNPEFELIAQGYKRANSNANRKQPVTATMLLGMCRVLQDRHAVMDRDHSELLWGSIILAFFFLDRSSELWGATTGGNSGNGSTHCVKGEDMTLCNQHGEAIVPGTGSANSVEIFFRSHKGNQRRQMTTLRHYRSGQQALRLVVAVEACWDVRLRWQRAGKCFGQYITSVSTTTTIRKTEVSSLIKEAAGRVGDNPDNYATHSM</sequence>
<dbReference type="EMBL" id="RCML01000561">
    <property type="protein sequence ID" value="KAG2973781.1"/>
    <property type="molecule type" value="Genomic_DNA"/>
</dbReference>
<dbReference type="Proteomes" id="UP000760860">
    <property type="component" value="Unassembled WGS sequence"/>
</dbReference>
<evidence type="ECO:0000313" key="7">
    <source>
        <dbReference type="Proteomes" id="UP000251314"/>
    </source>
</evidence>
<name>A0A329S1T7_9STRA</name>
<proteinExistence type="predicted"/>
<reference evidence="1" key="2">
    <citation type="submission" date="2018-10" db="EMBL/GenBank/DDBJ databases">
        <title>Effector identification in a new, highly contiguous assembly of the strawberry crown rot pathogen Phytophthora cactorum.</title>
        <authorList>
            <person name="Armitage A.D."/>
            <person name="Nellist C.F."/>
            <person name="Bates H."/>
            <person name="Vickerstaff R.J."/>
            <person name="Harrison R.J."/>
        </authorList>
    </citation>
    <scope>NUCLEOTIDE SEQUENCE</scope>
    <source>
        <strain evidence="1">15-7</strain>
        <strain evidence="2">4032</strain>
        <strain evidence="3">4040</strain>
        <strain evidence="4">P415</strain>
        <strain evidence="5">P421</strain>
    </source>
</reference>
<comment type="caution">
    <text evidence="6">The sequence shown here is derived from an EMBL/GenBank/DDBJ whole genome shotgun (WGS) entry which is preliminary data.</text>
</comment>
<accession>A0A329S1T7</accession>
<dbReference type="EMBL" id="RCMK01000532">
    <property type="protein sequence ID" value="KAG2923624.1"/>
    <property type="molecule type" value="Genomic_DNA"/>
</dbReference>
<dbReference type="EMBL" id="RCMG01000543">
    <property type="protein sequence ID" value="KAG2852420.1"/>
    <property type="molecule type" value="Genomic_DNA"/>
</dbReference>
<dbReference type="VEuPathDB" id="FungiDB:PC110_g13805"/>
<keyword evidence="7" id="KW-1185">Reference proteome</keyword>
<dbReference type="EMBL" id="RCMI01000533">
    <property type="protein sequence ID" value="KAG2906685.1"/>
    <property type="molecule type" value="Genomic_DNA"/>
</dbReference>
<evidence type="ECO:0000313" key="1">
    <source>
        <dbReference type="EMBL" id="KAG2852420.1"/>
    </source>
</evidence>
<evidence type="ECO:0000313" key="5">
    <source>
        <dbReference type="EMBL" id="KAG3219897.1"/>
    </source>
</evidence>
<gene>
    <name evidence="6" type="ORF">PC110_g13805</name>
    <name evidence="1" type="ORF">PC113_g15033</name>
    <name evidence="2" type="ORF">PC115_g14202</name>
    <name evidence="3" type="ORF">PC117_g15679</name>
    <name evidence="4" type="ORF">PC118_g14926</name>
    <name evidence="5" type="ORF">PC129_g9336</name>
</gene>
<dbReference type="Proteomes" id="UP000251314">
    <property type="component" value="Unassembled WGS sequence"/>
</dbReference>
<organism evidence="6 7">
    <name type="scientific">Phytophthora cactorum</name>
    <dbReference type="NCBI Taxonomy" id="29920"/>
    <lineage>
        <taxon>Eukaryota</taxon>
        <taxon>Sar</taxon>
        <taxon>Stramenopiles</taxon>
        <taxon>Oomycota</taxon>
        <taxon>Peronosporomycetes</taxon>
        <taxon>Peronosporales</taxon>
        <taxon>Peronosporaceae</taxon>
        <taxon>Phytophthora</taxon>
    </lineage>
</organism>
<evidence type="ECO:0000313" key="2">
    <source>
        <dbReference type="EMBL" id="KAG2906685.1"/>
    </source>
</evidence>
<dbReference type="EMBL" id="MJFZ01000404">
    <property type="protein sequence ID" value="RAW29836.1"/>
    <property type="molecule type" value="Genomic_DNA"/>
</dbReference>
<evidence type="ECO:0000313" key="4">
    <source>
        <dbReference type="EMBL" id="KAG2973781.1"/>
    </source>
</evidence>
<dbReference type="Proteomes" id="UP000735874">
    <property type="component" value="Unassembled WGS sequence"/>
</dbReference>
<dbReference type="EMBL" id="RCMV01000290">
    <property type="protein sequence ID" value="KAG3219897.1"/>
    <property type="molecule type" value="Genomic_DNA"/>
</dbReference>
<dbReference type="AlphaFoldDB" id="A0A329S1T7"/>
<evidence type="ECO:0000313" key="6">
    <source>
        <dbReference type="EMBL" id="RAW29836.1"/>
    </source>
</evidence>
<dbReference type="Proteomes" id="UP000774804">
    <property type="component" value="Unassembled WGS sequence"/>
</dbReference>